<dbReference type="InterPro" id="IPR000160">
    <property type="entry name" value="GGDEF_dom"/>
</dbReference>
<evidence type="ECO:0000259" key="2">
    <source>
        <dbReference type="PROSITE" id="PS50887"/>
    </source>
</evidence>
<name>A0A494XYF2_9BACL</name>
<dbReference type="PROSITE" id="PS50887">
    <property type="entry name" value="GGDEF"/>
    <property type="match status" value="1"/>
</dbReference>
<dbReference type="PANTHER" id="PTHR33121">
    <property type="entry name" value="CYCLIC DI-GMP PHOSPHODIESTERASE PDEF"/>
    <property type="match status" value="1"/>
</dbReference>
<organism evidence="3 4">
    <name type="scientific">Cohnella endophytica</name>
    <dbReference type="NCBI Taxonomy" id="2419778"/>
    <lineage>
        <taxon>Bacteria</taxon>
        <taxon>Bacillati</taxon>
        <taxon>Bacillota</taxon>
        <taxon>Bacilli</taxon>
        <taxon>Bacillales</taxon>
        <taxon>Paenibacillaceae</taxon>
        <taxon>Cohnella</taxon>
    </lineage>
</organism>
<dbReference type="Gene3D" id="3.30.70.270">
    <property type="match status" value="1"/>
</dbReference>
<dbReference type="GO" id="GO:0071111">
    <property type="term" value="F:cyclic-guanylate-specific phosphodiesterase activity"/>
    <property type="evidence" value="ECO:0007669"/>
    <property type="project" value="InterPro"/>
</dbReference>
<dbReference type="Proteomes" id="UP000282076">
    <property type="component" value="Unassembled WGS sequence"/>
</dbReference>
<dbReference type="PROSITE" id="PS50883">
    <property type="entry name" value="EAL"/>
    <property type="match status" value="1"/>
</dbReference>
<dbReference type="EMBL" id="RBZM01000004">
    <property type="protein sequence ID" value="RKP54989.1"/>
    <property type="molecule type" value="Genomic_DNA"/>
</dbReference>
<protein>
    <submittedName>
        <fullName evidence="3">GGDEF domain-containing protein</fullName>
    </submittedName>
</protein>
<sequence>MNEAYGWLDPNLATRLKSLAIDPQRCGLFIVRWEGGQAFAELNETGSVKASLRIARLMRLVAYRFAKVSDSVIGWTLYEANLIIMVSLEAVEAQPGDEGEAGEVAAGRMAFLLRDLAGRAFMDYPLSRTLEAGSSFRCGFGRLTASEQRKSENKSESSRSSARTWEEALLFAYEEAWKRMFFANSPMLRFPLTEHGAVPVQTEIKVRYKPIISLLDGSLYGYEAIPVEPDRGGASIDLKTFYANAEQTGNLFECDRRFREAAIRGFPSRHGDVKLFLPVPAKIIFDPRLYPGSTLRRIEAANLRPEHVVLVLIGGEDEPSATIKAALGHYRNQGFRIALSDRIPDLASLRRMKEMHPDYARMDVRWIGDAGIDSVEESLLKALMSLSRKEQIVLIADGLDREGQLPALVASGMNYAQGDWIGGGHEEAAGSSQRVQSTIRSQVNMRYKGASGTVSELAMPVKLFGRDTPVSEISRHFELHKEAQGLVISDDGKPIGLLMKEKLHQLLSGQFGLPLYWNRAVGKIMDSYPMIVDESIPVDQASQMAMGREPDKLYDAVIITRGGAVLGIASIQSMLEWVTQTRMADAQWANPLSGLPGNEPIRRELIRRLSEGKEFAVLYADLDHFKWYNDQYGFHKGDDVIRFTGETLLETVKLRASADCFVGHIGGDDFIVIASGTDVEAMSQDIIGRFKRGIGAYTGNHEGPVLDRKGMPVNEASGLSMSLSLLLCQSTEGWTPESLSEKAASLKKKAKLIPGDSLVQERITDHSRDLTAY</sequence>
<evidence type="ECO:0000313" key="4">
    <source>
        <dbReference type="Proteomes" id="UP000282076"/>
    </source>
</evidence>
<dbReference type="Pfam" id="PF00990">
    <property type="entry name" value="GGDEF"/>
    <property type="match status" value="1"/>
</dbReference>
<dbReference type="InterPro" id="IPR029787">
    <property type="entry name" value="Nucleotide_cyclase"/>
</dbReference>
<feature type="domain" description="GGDEF" evidence="2">
    <location>
        <begin position="613"/>
        <end position="764"/>
    </location>
</feature>
<dbReference type="InterPro" id="IPR046342">
    <property type="entry name" value="CBS_dom_sf"/>
</dbReference>
<dbReference type="InterPro" id="IPR035919">
    <property type="entry name" value="EAL_sf"/>
</dbReference>
<gene>
    <name evidence="3" type="ORF">D7Z26_07060</name>
</gene>
<evidence type="ECO:0000259" key="1">
    <source>
        <dbReference type="PROSITE" id="PS50883"/>
    </source>
</evidence>
<dbReference type="OrthoDB" id="9813903at2"/>
<dbReference type="SMART" id="SM00267">
    <property type="entry name" value="GGDEF"/>
    <property type="match status" value="1"/>
</dbReference>
<dbReference type="SUPFAM" id="SSF54631">
    <property type="entry name" value="CBS-domain pair"/>
    <property type="match status" value="1"/>
</dbReference>
<dbReference type="AlphaFoldDB" id="A0A494XYF2"/>
<dbReference type="InterPro" id="IPR043128">
    <property type="entry name" value="Rev_trsase/Diguanyl_cyclase"/>
</dbReference>
<reference evidence="3 4" key="1">
    <citation type="submission" date="2018-10" db="EMBL/GenBank/DDBJ databases">
        <title>Cohnella sp. M2MS4P-1, whole genome shotgun sequence.</title>
        <authorList>
            <person name="Tuo L."/>
        </authorList>
    </citation>
    <scope>NUCLEOTIDE SEQUENCE [LARGE SCALE GENOMIC DNA]</scope>
    <source>
        <strain evidence="3 4">M2MS4P-1</strain>
    </source>
</reference>
<dbReference type="Pfam" id="PF00563">
    <property type="entry name" value="EAL"/>
    <property type="match status" value="1"/>
</dbReference>
<dbReference type="RefSeq" id="WP_120975367.1">
    <property type="nucleotide sequence ID" value="NZ_RBZM01000004.1"/>
</dbReference>
<dbReference type="Gene3D" id="3.10.580.10">
    <property type="entry name" value="CBS-domain"/>
    <property type="match status" value="1"/>
</dbReference>
<feature type="domain" description="EAL" evidence="1">
    <location>
        <begin position="187"/>
        <end position="438"/>
    </location>
</feature>
<dbReference type="SUPFAM" id="SSF55073">
    <property type="entry name" value="Nucleotide cyclase"/>
    <property type="match status" value="1"/>
</dbReference>
<dbReference type="InterPro" id="IPR050706">
    <property type="entry name" value="Cyclic-di-GMP_PDE-like"/>
</dbReference>
<keyword evidence="4" id="KW-1185">Reference proteome</keyword>
<dbReference type="Gene3D" id="3.20.20.450">
    <property type="entry name" value="EAL domain"/>
    <property type="match status" value="1"/>
</dbReference>
<dbReference type="SMART" id="SM00052">
    <property type="entry name" value="EAL"/>
    <property type="match status" value="1"/>
</dbReference>
<dbReference type="InterPro" id="IPR001633">
    <property type="entry name" value="EAL_dom"/>
</dbReference>
<evidence type="ECO:0000313" key="3">
    <source>
        <dbReference type="EMBL" id="RKP54989.1"/>
    </source>
</evidence>
<dbReference type="CDD" id="cd01949">
    <property type="entry name" value="GGDEF"/>
    <property type="match status" value="1"/>
</dbReference>
<comment type="caution">
    <text evidence="3">The sequence shown here is derived from an EMBL/GenBank/DDBJ whole genome shotgun (WGS) entry which is preliminary data.</text>
</comment>
<dbReference type="NCBIfam" id="TIGR00254">
    <property type="entry name" value="GGDEF"/>
    <property type="match status" value="1"/>
</dbReference>
<proteinExistence type="predicted"/>
<dbReference type="PANTHER" id="PTHR33121:SF76">
    <property type="entry name" value="SIGNALING PROTEIN"/>
    <property type="match status" value="1"/>
</dbReference>
<dbReference type="SUPFAM" id="SSF141868">
    <property type="entry name" value="EAL domain-like"/>
    <property type="match status" value="1"/>
</dbReference>
<accession>A0A494XYF2</accession>